<dbReference type="Gene3D" id="3.20.20.80">
    <property type="entry name" value="Glycosidases"/>
    <property type="match status" value="1"/>
</dbReference>
<sequence length="111" mass="12366">QYGVTPGIYTSFYDWQQITSSWTGLPSYGKVYLWYWHVLGQGVSGETLADFSDFRSFGGMSVAHVKQFAQSENLCGLILNRNVYSATSKSVKAVSKQNKDEIQVGCVFSNC</sequence>
<accession>A0A914DPB6</accession>
<dbReference type="InterPro" id="IPR051595">
    <property type="entry name" value="GH25_Enzymes"/>
</dbReference>
<dbReference type="InterPro" id="IPR017853">
    <property type="entry name" value="GH"/>
</dbReference>
<dbReference type="GO" id="GO:0007165">
    <property type="term" value="P:signal transduction"/>
    <property type="evidence" value="ECO:0007669"/>
    <property type="project" value="TreeGrafter"/>
</dbReference>
<organism evidence="1 2">
    <name type="scientific">Acrobeloides nanus</name>
    <dbReference type="NCBI Taxonomy" id="290746"/>
    <lineage>
        <taxon>Eukaryota</taxon>
        <taxon>Metazoa</taxon>
        <taxon>Ecdysozoa</taxon>
        <taxon>Nematoda</taxon>
        <taxon>Chromadorea</taxon>
        <taxon>Rhabditida</taxon>
        <taxon>Tylenchina</taxon>
        <taxon>Cephalobomorpha</taxon>
        <taxon>Cephaloboidea</taxon>
        <taxon>Cephalobidae</taxon>
        <taxon>Acrobeloides</taxon>
    </lineage>
</organism>
<dbReference type="PANTHER" id="PTHR23208:SF36">
    <property type="entry name" value="LYSOZYME-RELATED"/>
    <property type="match status" value="1"/>
</dbReference>
<dbReference type="GO" id="GO:0045087">
    <property type="term" value="P:innate immune response"/>
    <property type="evidence" value="ECO:0007669"/>
    <property type="project" value="TreeGrafter"/>
</dbReference>
<dbReference type="AlphaFoldDB" id="A0A914DPB6"/>
<name>A0A914DPB6_9BILA</name>
<keyword evidence="1" id="KW-1185">Reference proteome</keyword>
<dbReference type="SUPFAM" id="SSF51445">
    <property type="entry name" value="(Trans)glycosidases"/>
    <property type="match status" value="1"/>
</dbReference>
<dbReference type="PANTHER" id="PTHR23208">
    <property type="entry name" value="LYSOZYME PROTEIN"/>
    <property type="match status" value="1"/>
</dbReference>
<dbReference type="Proteomes" id="UP000887540">
    <property type="component" value="Unplaced"/>
</dbReference>
<reference evidence="2" key="1">
    <citation type="submission" date="2022-11" db="UniProtKB">
        <authorList>
            <consortium name="WormBaseParasite"/>
        </authorList>
    </citation>
    <scope>IDENTIFICATION</scope>
</reference>
<protein>
    <submittedName>
        <fullName evidence="2">Uncharacterized protein</fullName>
    </submittedName>
</protein>
<proteinExistence type="predicted"/>
<evidence type="ECO:0000313" key="2">
    <source>
        <dbReference type="WBParaSite" id="ACRNAN_scaffold3459.g14743.t1"/>
    </source>
</evidence>
<evidence type="ECO:0000313" key="1">
    <source>
        <dbReference type="Proteomes" id="UP000887540"/>
    </source>
</evidence>
<dbReference type="WBParaSite" id="ACRNAN_scaffold3459.g14743.t1">
    <property type="protein sequence ID" value="ACRNAN_scaffold3459.g14743.t1"/>
    <property type="gene ID" value="ACRNAN_scaffold3459.g14743"/>
</dbReference>